<dbReference type="PROSITE" id="PS50294">
    <property type="entry name" value="WD_REPEATS_REGION"/>
    <property type="match status" value="2"/>
</dbReference>
<protein>
    <recommendedName>
        <fullName evidence="6">WD repeat-containing protein 49-like</fullName>
    </recommendedName>
</protein>
<comment type="caution">
    <text evidence="4">The sequence shown here is derived from an EMBL/GenBank/DDBJ whole genome shotgun (WGS) entry which is preliminary data.</text>
</comment>
<evidence type="ECO:0000256" key="2">
    <source>
        <dbReference type="ARBA" id="ARBA00022737"/>
    </source>
</evidence>
<name>A0AAV3AU00_PYXAD</name>
<dbReference type="Pfam" id="PF00400">
    <property type="entry name" value="WD40"/>
    <property type="match status" value="4"/>
</dbReference>
<feature type="repeat" description="WD" evidence="3">
    <location>
        <begin position="72"/>
        <end position="113"/>
    </location>
</feature>
<feature type="repeat" description="WD" evidence="3">
    <location>
        <begin position="209"/>
        <end position="245"/>
    </location>
</feature>
<dbReference type="PANTHER" id="PTHR44324:SF8">
    <property type="entry name" value="WD REPEAT-CONTAINING PROTEIN 64"/>
    <property type="match status" value="1"/>
</dbReference>
<keyword evidence="5" id="KW-1185">Reference proteome</keyword>
<evidence type="ECO:0000313" key="4">
    <source>
        <dbReference type="EMBL" id="DBA28938.1"/>
    </source>
</evidence>
<dbReference type="SMART" id="SM00320">
    <property type="entry name" value="WD40"/>
    <property type="match status" value="8"/>
</dbReference>
<feature type="repeat" description="WD" evidence="3">
    <location>
        <begin position="36"/>
        <end position="61"/>
    </location>
</feature>
<evidence type="ECO:0000256" key="1">
    <source>
        <dbReference type="ARBA" id="ARBA00022574"/>
    </source>
</evidence>
<reference evidence="4" key="1">
    <citation type="thesis" date="2020" institute="ProQuest LLC" country="789 East Eisenhower Parkway, Ann Arbor, MI, USA">
        <title>Comparative Genomics and Chromosome Evolution.</title>
        <authorList>
            <person name="Mudd A.B."/>
        </authorList>
    </citation>
    <scope>NUCLEOTIDE SEQUENCE</scope>
    <source>
        <strain evidence="4">1538</strain>
        <tissue evidence="4">Blood</tissue>
    </source>
</reference>
<evidence type="ECO:0000313" key="5">
    <source>
        <dbReference type="Proteomes" id="UP001181693"/>
    </source>
</evidence>
<dbReference type="AlphaFoldDB" id="A0AAV3AU00"/>
<dbReference type="Gene3D" id="2.130.10.10">
    <property type="entry name" value="YVTN repeat-like/Quinoprotein amine dehydrogenase"/>
    <property type="match status" value="3"/>
</dbReference>
<dbReference type="PANTHER" id="PTHR44324">
    <property type="entry name" value="WD40 REPEAT DOMAIN 95"/>
    <property type="match status" value="1"/>
</dbReference>
<dbReference type="Proteomes" id="UP001181693">
    <property type="component" value="Unassembled WGS sequence"/>
</dbReference>
<dbReference type="InterPro" id="IPR020472">
    <property type="entry name" value="WD40_PAC1"/>
</dbReference>
<proteinExistence type="predicted"/>
<dbReference type="PROSITE" id="PS50082">
    <property type="entry name" value="WD_REPEATS_2"/>
    <property type="match status" value="3"/>
</dbReference>
<dbReference type="InterPro" id="IPR015943">
    <property type="entry name" value="WD40/YVTN_repeat-like_dom_sf"/>
</dbReference>
<keyword evidence="1 3" id="KW-0853">WD repeat</keyword>
<dbReference type="PROSITE" id="PS00678">
    <property type="entry name" value="WD_REPEATS_1"/>
    <property type="match status" value="1"/>
</dbReference>
<dbReference type="InterPro" id="IPR019775">
    <property type="entry name" value="WD40_repeat_CS"/>
</dbReference>
<keyword evidence="2" id="KW-0677">Repeat</keyword>
<evidence type="ECO:0000256" key="3">
    <source>
        <dbReference type="PROSITE-ProRule" id="PRU00221"/>
    </source>
</evidence>
<dbReference type="InterPro" id="IPR036322">
    <property type="entry name" value="WD40_repeat_dom_sf"/>
</dbReference>
<dbReference type="SUPFAM" id="SSF50978">
    <property type="entry name" value="WD40 repeat-like"/>
    <property type="match status" value="1"/>
</dbReference>
<accession>A0AAV3AU00</accession>
<dbReference type="EMBL" id="DYDO01000003">
    <property type="protein sequence ID" value="DBA28938.1"/>
    <property type="molecule type" value="Genomic_DNA"/>
</dbReference>
<evidence type="ECO:0008006" key="6">
    <source>
        <dbReference type="Google" id="ProtNLM"/>
    </source>
</evidence>
<dbReference type="InterPro" id="IPR001680">
    <property type="entry name" value="WD40_rpt"/>
</dbReference>
<sequence>MMEPGSMKNKRFMWTNNIVPKRNMSEESLFRVKRGVKTFDFSKEANVLVTGGMDRIIRVWNPYVPGWPTGLLRGHCSPINYLQIADKNTKIYSVSTDCAVMVWDIENHSCLLNVISKASWIRGEIAACFFSHHLRALYLATDNLAVLQLKESATQHGLSSASHNEPVTSCLYNYHYQQIISCTEASIVKTWDLLTGQLICEVQAAHGCSAVTCLALDSGGNRLVTGGSDGSLKLWNYTSNSIIFIKMLAQGKSDNSRETISDVTYAEYSNYRYIISVSCDGQIRVFPDQHETAVSDEDYSQCTWKNNMKEGKICLASSSSNILATSNSAGEICVWSLGSGEELFCLKELDGGKELVNGTDDLIINKVLFMCSRIERRNEAAILIASGPKGNITFWNIVDGGKTYGRFAGSHYKSVVSDMAISEDDSILCAADLHFYVYVWNISEYALEGPEDNPPVLLHCWKAHLCEITRVIPVVKHKVIVTSSQDCTIKLWTLQGEYKGTFGQNKPWCVEITEGEQEPSNNLICEEQVSPAVFEFTQNPEEEQERQDNNPEEETSCIAIDKTDIEKYLKEINILNSGNRIKTLGSKQLELQQSCGRLSAYKSLQICDLMPVPATILKPNLRAELNDPYDLAF</sequence>
<gene>
    <name evidence="4" type="ORF">GDO54_009221</name>
</gene>
<dbReference type="PRINTS" id="PR00320">
    <property type="entry name" value="GPROTEINBRPT"/>
</dbReference>
<dbReference type="InterPro" id="IPR051242">
    <property type="entry name" value="WD-EF-hand_domain"/>
</dbReference>
<organism evidence="4 5">
    <name type="scientific">Pyxicephalus adspersus</name>
    <name type="common">African bullfrog</name>
    <dbReference type="NCBI Taxonomy" id="30357"/>
    <lineage>
        <taxon>Eukaryota</taxon>
        <taxon>Metazoa</taxon>
        <taxon>Chordata</taxon>
        <taxon>Craniata</taxon>
        <taxon>Vertebrata</taxon>
        <taxon>Euteleostomi</taxon>
        <taxon>Amphibia</taxon>
        <taxon>Batrachia</taxon>
        <taxon>Anura</taxon>
        <taxon>Neobatrachia</taxon>
        <taxon>Ranoidea</taxon>
        <taxon>Pyxicephalidae</taxon>
        <taxon>Pyxicephalinae</taxon>
        <taxon>Pyxicephalus</taxon>
    </lineage>
</organism>